<feature type="coiled-coil region" evidence="3">
    <location>
        <begin position="226"/>
        <end position="260"/>
    </location>
</feature>
<keyword evidence="2" id="KW-0539">Nucleus</keyword>
<dbReference type="InterPro" id="IPR036638">
    <property type="entry name" value="HLH_DNA-bd_sf"/>
</dbReference>
<evidence type="ECO:0000256" key="4">
    <source>
        <dbReference type="SAM" id="MobiDB-lite"/>
    </source>
</evidence>
<dbReference type="EMBL" id="JAACJL010000057">
    <property type="protein sequence ID" value="KAF4611396.1"/>
    <property type="molecule type" value="Genomic_DNA"/>
</dbReference>
<comment type="caution">
    <text evidence="6">The sequence shown here is derived from an EMBL/GenBank/DDBJ whole genome shotgun (WGS) entry which is preliminary data.</text>
</comment>
<evidence type="ECO:0000256" key="1">
    <source>
        <dbReference type="ARBA" id="ARBA00023125"/>
    </source>
</evidence>
<dbReference type="PROSITE" id="PS50888">
    <property type="entry name" value="BHLH"/>
    <property type="match status" value="1"/>
</dbReference>
<dbReference type="GO" id="GO:0045944">
    <property type="term" value="P:positive regulation of transcription by RNA polymerase II"/>
    <property type="evidence" value="ECO:0007669"/>
    <property type="project" value="TreeGrafter"/>
</dbReference>
<dbReference type="PANTHER" id="PTHR10328">
    <property type="entry name" value="PROTEIN MAX MYC-ASSOCIATED FACTOR X"/>
    <property type="match status" value="1"/>
</dbReference>
<dbReference type="GO" id="GO:0046983">
    <property type="term" value="F:protein dimerization activity"/>
    <property type="evidence" value="ECO:0007669"/>
    <property type="project" value="InterPro"/>
</dbReference>
<dbReference type="GO" id="GO:0003677">
    <property type="term" value="F:DNA binding"/>
    <property type="evidence" value="ECO:0007669"/>
    <property type="project" value="UniProtKB-KW"/>
</dbReference>
<protein>
    <recommendedName>
        <fullName evidence="5">BHLH domain-containing protein</fullName>
    </recommendedName>
</protein>
<keyword evidence="7" id="KW-1185">Reference proteome</keyword>
<evidence type="ECO:0000259" key="5">
    <source>
        <dbReference type="PROSITE" id="PS50888"/>
    </source>
</evidence>
<dbReference type="GO" id="GO:0090575">
    <property type="term" value="C:RNA polymerase II transcription regulator complex"/>
    <property type="evidence" value="ECO:0007669"/>
    <property type="project" value="TreeGrafter"/>
</dbReference>
<dbReference type="SMART" id="SM00353">
    <property type="entry name" value="HLH"/>
    <property type="match status" value="1"/>
</dbReference>
<dbReference type="CDD" id="cd00083">
    <property type="entry name" value="bHLH_SF"/>
    <property type="match status" value="1"/>
</dbReference>
<dbReference type="OrthoDB" id="5778525at2759"/>
<evidence type="ECO:0000256" key="3">
    <source>
        <dbReference type="SAM" id="Coils"/>
    </source>
</evidence>
<evidence type="ECO:0000256" key="2">
    <source>
        <dbReference type="ARBA" id="ARBA00023242"/>
    </source>
</evidence>
<dbReference type="Gene3D" id="4.10.280.10">
    <property type="entry name" value="Helix-loop-helix DNA-binding domain"/>
    <property type="match status" value="1"/>
</dbReference>
<evidence type="ECO:0000313" key="6">
    <source>
        <dbReference type="EMBL" id="KAF4611396.1"/>
    </source>
</evidence>
<reference evidence="6 7" key="1">
    <citation type="submission" date="2019-12" db="EMBL/GenBank/DDBJ databases">
        <authorList>
            <person name="Floudas D."/>
            <person name="Bentzer J."/>
            <person name="Ahren D."/>
            <person name="Johansson T."/>
            <person name="Persson P."/>
            <person name="Tunlid A."/>
        </authorList>
    </citation>
    <scope>NUCLEOTIDE SEQUENCE [LARGE SCALE GENOMIC DNA]</scope>
    <source>
        <strain evidence="6 7">CBS 102.39</strain>
    </source>
</reference>
<dbReference type="SUPFAM" id="SSF47459">
    <property type="entry name" value="HLH, helix-loop-helix DNA-binding domain"/>
    <property type="match status" value="1"/>
</dbReference>
<feature type="region of interest" description="Disordered" evidence="4">
    <location>
        <begin position="93"/>
        <end position="196"/>
    </location>
</feature>
<accession>A0A8H4VI49</accession>
<dbReference type="GO" id="GO:0003700">
    <property type="term" value="F:DNA-binding transcription factor activity"/>
    <property type="evidence" value="ECO:0007669"/>
    <property type="project" value="TreeGrafter"/>
</dbReference>
<evidence type="ECO:0000313" key="7">
    <source>
        <dbReference type="Proteomes" id="UP000521872"/>
    </source>
</evidence>
<name>A0A8H4VI49_9AGAR</name>
<organism evidence="6 7">
    <name type="scientific">Agrocybe pediades</name>
    <dbReference type="NCBI Taxonomy" id="84607"/>
    <lineage>
        <taxon>Eukaryota</taxon>
        <taxon>Fungi</taxon>
        <taxon>Dikarya</taxon>
        <taxon>Basidiomycota</taxon>
        <taxon>Agaricomycotina</taxon>
        <taxon>Agaricomycetes</taxon>
        <taxon>Agaricomycetidae</taxon>
        <taxon>Agaricales</taxon>
        <taxon>Agaricineae</taxon>
        <taxon>Strophariaceae</taxon>
        <taxon>Agrocybe</taxon>
    </lineage>
</organism>
<feature type="compositionally biased region" description="Basic and acidic residues" evidence="4">
    <location>
        <begin position="171"/>
        <end position="196"/>
    </location>
</feature>
<dbReference type="AlphaFoldDB" id="A0A8H4VI49"/>
<dbReference type="Pfam" id="PF00010">
    <property type="entry name" value="HLH"/>
    <property type="match status" value="1"/>
</dbReference>
<keyword evidence="1" id="KW-0238">DNA-binding</keyword>
<keyword evidence="3" id="KW-0175">Coiled coil</keyword>
<feature type="domain" description="BHLH" evidence="5">
    <location>
        <begin position="179"/>
        <end position="229"/>
    </location>
</feature>
<proteinExistence type="predicted"/>
<dbReference type="PANTHER" id="PTHR10328:SF11">
    <property type="entry name" value="MAX-LIKE PROTEIN X"/>
    <property type="match status" value="1"/>
</dbReference>
<sequence>MSTTTSQLMDFEHKSFNDSFDSSFTYMDGGLDYFHYPDSPLGVNVGLPQTGSPMDFTLPMTEYTYSSASFPPASPPRPYSPPESIAPQALVYSDDSRTSRGSGSQSPPAIPYAATVPRSHRFNPIAVPANRPSRVAAAHRRTRSTRSHDSDDEDDEEFKPDSNAGSNNESAPRDSRRETVRKQRIESEQRRRDELRDGYTRLKDVLPPTNMKASKVSLLERATTHIKNLEQSRTTMAHQLKSAEHEVHRLRTVNEALMLNRSGAAPIPPTVFPN</sequence>
<dbReference type="Proteomes" id="UP000521872">
    <property type="component" value="Unassembled WGS sequence"/>
</dbReference>
<dbReference type="InterPro" id="IPR011598">
    <property type="entry name" value="bHLH_dom"/>
</dbReference>
<gene>
    <name evidence="6" type="ORF">D9613_004175</name>
</gene>